<sequence>MPANLKGKHILAPPHNPRVRYPRHTFEVSEAKSGSAPIPIPICARFSSWNEYGDHTEAQAALKNARYLPEPIHHVRDDITDYNLRSSWASYHEARLSEANQNIEQVRVPYQQSSQGRPRQPLKRKDAKITPDTVSYWSNIRGQNCLLWKMMADKVGFVEANRWWRKEVRVPNEKENVALEKKEDEEFENFGKPEESPKTNECKMINLRDSGYGSGSCHSLIADVLDPVQKVRWGVDCST</sequence>
<evidence type="ECO:0000313" key="1">
    <source>
        <dbReference type="EMBL" id="KAF2706614.1"/>
    </source>
</evidence>
<proteinExistence type="predicted"/>
<keyword evidence="2" id="KW-1185">Reference proteome</keyword>
<accession>A0A6G1K185</accession>
<reference evidence="1" key="1">
    <citation type="journal article" date="2020" name="Stud. Mycol.">
        <title>101 Dothideomycetes genomes: a test case for predicting lifestyles and emergence of pathogens.</title>
        <authorList>
            <person name="Haridas S."/>
            <person name="Albert R."/>
            <person name="Binder M."/>
            <person name="Bloem J."/>
            <person name="Labutti K."/>
            <person name="Salamov A."/>
            <person name="Andreopoulos B."/>
            <person name="Baker S."/>
            <person name="Barry K."/>
            <person name="Bills G."/>
            <person name="Bluhm B."/>
            <person name="Cannon C."/>
            <person name="Castanera R."/>
            <person name="Culley D."/>
            <person name="Daum C."/>
            <person name="Ezra D."/>
            <person name="Gonzalez J."/>
            <person name="Henrissat B."/>
            <person name="Kuo A."/>
            <person name="Liang C."/>
            <person name="Lipzen A."/>
            <person name="Lutzoni F."/>
            <person name="Magnuson J."/>
            <person name="Mondo S."/>
            <person name="Nolan M."/>
            <person name="Ohm R."/>
            <person name="Pangilinan J."/>
            <person name="Park H.-J."/>
            <person name="Ramirez L."/>
            <person name="Alfaro M."/>
            <person name="Sun H."/>
            <person name="Tritt A."/>
            <person name="Yoshinaga Y."/>
            <person name="Zwiers L.-H."/>
            <person name="Turgeon B."/>
            <person name="Goodwin S."/>
            <person name="Spatafora J."/>
            <person name="Crous P."/>
            <person name="Grigoriev I."/>
        </authorList>
    </citation>
    <scope>NUCLEOTIDE SEQUENCE</scope>
    <source>
        <strain evidence="1">CBS 279.74</strain>
    </source>
</reference>
<dbReference type="Proteomes" id="UP000799428">
    <property type="component" value="Unassembled WGS sequence"/>
</dbReference>
<organism evidence="1 2">
    <name type="scientific">Pleomassaria siparia CBS 279.74</name>
    <dbReference type="NCBI Taxonomy" id="1314801"/>
    <lineage>
        <taxon>Eukaryota</taxon>
        <taxon>Fungi</taxon>
        <taxon>Dikarya</taxon>
        <taxon>Ascomycota</taxon>
        <taxon>Pezizomycotina</taxon>
        <taxon>Dothideomycetes</taxon>
        <taxon>Pleosporomycetidae</taxon>
        <taxon>Pleosporales</taxon>
        <taxon>Pleomassariaceae</taxon>
        <taxon>Pleomassaria</taxon>
    </lineage>
</organism>
<evidence type="ECO:0000313" key="2">
    <source>
        <dbReference type="Proteomes" id="UP000799428"/>
    </source>
</evidence>
<protein>
    <submittedName>
        <fullName evidence="1">Uncharacterized protein</fullName>
    </submittedName>
</protein>
<gene>
    <name evidence="1" type="ORF">K504DRAFT_459012</name>
</gene>
<dbReference type="AlphaFoldDB" id="A0A6G1K185"/>
<name>A0A6G1K185_9PLEO</name>
<dbReference type="EMBL" id="MU005775">
    <property type="protein sequence ID" value="KAF2706614.1"/>
    <property type="molecule type" value="Genomic_DNA"/>
</dbReference>